<comment type="similarity">
    <text evidence="1">Belongs to the tubulin family.</text>
</comment>
<keyword evidence="4" id="KW-0342">GTP-binding</keyword>
<dbReference type="InterPro" id="IPR036525">
    <property type="entry name" value="Tubulin/FtsZ_GTPase_sf"/>
</dbReference>
<gene>
    <name evidence="6" type="ORF">KUTeg_002240</name>
</gene>
<evidence type="ECO:0000256" key="1">
    <source>
        <dbReference type="ARBA" id="ARBA00009636"/>
    </source>
</evidence>
<accession>A0ABQ9FY72</accession>
<dbReference type="InterPro" id="IPR008280">
    <property type="entry name" value="Tub_FtsZ_C"/>
</dbReference>
<dbReference type="InterPro" id="IPR000217">
    <property type="entry name" value="Tubulin"/>
</dbReference>
<protein>
    <recommendedName>
        <fullName evidence="5">Tubulin/FtsZ GTPase domain-containing protein</fullName>
    </recommendedName>
</protein>
<dbReference type="EMBL" id="JARBDR010000141">
    <property type="protein sequence ID" value="KAJ8320653.1"/>
    <property type="molecule type" value="Genomic_DNA"/>
</dbReference>
<dbReference type="InterPro" id="IPR003008">
    <property type="entry name" value="Tubulin_FtsZ_GTPase"/>
</dbReference>
<evidence type="ECO:0000256" key="2">
    <source>
        <dbReference type="ARBA" id="ARBA00022701"/>
    </source>
</evidence>
<keyword evidence="2" id="KW-0493">Microtubule</keyword>
<keyword evidence="3" id="KW-0547">Nucleotide-binding</keyword>
<comment type="caution">
    <text evidence="6">The sequence shown here is derived from an EMBL/GenBank/DDBJ whole genome shotgun (WGS) entry which is preliminary data.</text>
</comment>
<evidence type="ECO:0000259" key="5">
    <source>
        <dbReference type="Pfam" id="PF00091"/>
    </source>
</evidence>
<evidence type="ECO:0000256" key="4">
    <source>
        <dbReference type="ARBA" id="ARBA00023134"/>
    </source>
</evidence>
<dbReference type="Proteomes" id="UP001217089">
    <property type="component" value="Unassembled WGS sequence"/>
</dbReference>
<keyword evidence="7" id="KW-1185">Reference proteome</keyword>
<evidence type="ECO:0000313" key="7">
    <source>
        <dbReference type="Proteomes" id="UP001217089"/>
    </source>
</evidence>
<proteinExistence type="inferred from homology"/>
<dbReference type="Gene3D" id="3.40.50.1440">
    <property type="entry name" value="Tubulin/FtsZ, GTPase domain"/>
    <property type="match status" value="2"/>
</dbReference>
<sequence>MSTVFVHVGQCGNQIGQAFWKKSLKDERIIESHSFLHADGKLRSVHVDSEPKVLSKISRKIPIREGNLIAGKRGRGTNWALGYHGMTHRGDDHVLFTTLEKLRKEVERYCDSIVLTHNDDVLWRLQKLSEAVSFDSMNNSIANTLCGLFLPTDTLTPKSGHNIGMEPWEMIRSVCPMPTTKFITLFHLAKSKLAWDGLMNQTLRRVKRHDTKGIPVSFILFKSIANLVIARGDITNTFHYNMRSMEDKVKSTLGCVTWNPFPLDVWTARNNFVNGRDIGSLTVASNHSSVVEYLEMLYQRSRTKFDAGAFLHWYWKHGSSKVSCYIKRQVKM</sequence>
<dbReference type="SUPFAM" id="SSF55307">
    <property type="entry name" value="Tubulin C-terminal domain-like"/>
    <property type="match status" value="1"/>
</dbReference>
<evidence type="ECO:0000313" key="6">
    <source>
        <dbReference type="EMBL" id="KAJ8320653.1"/>
    </source>
</evidence>
<dbReference type="PANTHER" id="PTHR11588">
    <property type="entry name" value="TUBULIN"/>
    <property type="match status" value="1"/>
</dbReference>
<evidence type="ECO:0000256" key="3">
    <source>
        <dbReference type="ARBA" id="ARBA00022741"/>
    </source>
</evidence>
<organism evidence="6 7">
    <name type="scientific">Tegillarca granosa</name>
    <name type="common">Malaysian cockle</name>
    <name type="synonym">Anadara granosa</name>
    <dbReference type="NCBI Taxonomy" id="220873"/>
    <lineage>
        <taxon>Eukaryota</taxon>
        <taxon>Metazoa</taxon>
        <taxon>Spiralia</taxon>
        <taxon>Lophotrochozoa</taxon>
        <taxon>Mollusca</taxon>
        <taxon>Bivalvia</taxon>
        <taxon>Autobranchia</taxon>
        <taxon>Pteriomorphia</taxon>
        <taxon>Arcoida</taxon>
        <taxon>Arcoidea</taxon>
        <taxon>Arcidae</taxon>
        <taxon>Tegillarca</taxon>
    </lineage>
</organism>
<feature type="domain" description="Tubulin/FtsZ GTPase" evidence="5">
    <location>
        <begin position="4"/>
        <end position="117"/>
    </location>
</feature>
<dbReference type="Pfam" id="PF00091">
    <property type="entry name" value="Tubulin"/>
    <property type="match status" value="1"/>
</dbReference>
<reference evidence="6 7" key="1">
    <citation type="submission" date="2022-12" db="EMBL/GenBank/DDBJ databases">
        <title>Chromosome-level genome of Tegillarca granosa.</title>
        <authorList>
            <person name="Kim J."/>
        </authorList>
    </citation>
    <scope>NUCLEOTIDE SEQUENCE [LARGE SCALE GENOMIC DNA]</scope>
    <source>
        <strain evidence="6">Teg-2019</strain>
        <tissue evidence="6">Adductor muscle</tissue>
    </source>
</reference>
<name>A0ABQ9FY72_TEGGR</name>
<dbReference type="SUPFAM" id="SSF52490">
    <property type="entry name" value="Tubulin nucleotide-binding domain-like"/>
    <property type="match status" value="1"/>
</dbReference>